<dbReference type="PATRIC" id="fig|42253.5.peg.1937"/>
<name>A0A0K2GBZ1_NITMO</name>
<evidence type="ECO:0000313" key="1">
    <source>
        <dbReference type="EMBL" id="ALA58384.1"/>
    </source>
</evidence>
<organism evidence="1 2">
    <name type="scientific">Nitrospira moscoviensis</name>
    <dbReference type="NCBI Taxonomy" id="42253"/>
    <lineage>
        <taxon>Bacteria</taxon>
        <taxon>Pseudomonadati</taxon>
        <taxon>Nitrospirota</taxon>
        <taxon>Nitrospiria</taxon>
        <taxon>Nitrospirales</taxon>
        <taxon>Nitrospiraceae</taxon>
        <taxon>Nitrospira</taxon>
    </lineage>
</organism>
<dbReference type="Proteomes" id="UP000069205">
    <property type="component" value="Chromosome"/>
</dbReference>
<reference evidence="1 2" key="1">
    <citation type="journal article" date="2015" name="Proc. Natl. Acad. Sci. U.S.A.">
        <title>Expanded metabolic versatility of ubiquitous nitrite-oxidizing bacteria from the genus Nitrospira.</title>
        <authorList>
            <person name="Koch H."/>
            <person name="Lucker S."/>
            <person name="Albertsen M."/>
            <person name="Kitzinger K."/>
            <person name="Herbold C."/>
            <person name="Spieck E."/>
            <person name="Nielsen P.H."/>
            <person name="Wagner M."/>
            <person name="Daims H."/>
        </authorList>
    </citation>
    <scope>NUCLEOTIDE SEQUENCE [LARGE SCALE GENOMIC DNA]</scope>
    <source>
        <strain evidence="1 2">NSP M-1</strain>
    </source>
</reference>
<keyword evidence="2" id="KW-1185">Reference proteome</keyword>
<dbReference type="KEGG" id="nmv:NITMOv2_1967"/>
<gene>
    <name evidence="1" type="ORF">NITMOv2_1967</name>
</gene>
<dbReference type="AlphaFoldDB" id="A0A0K2GBZ1"/>
<accession>A0A0K2GBZ1</accession>
<dbReference type="STRING" id="42253.NITMOv2_1967"/>
<proteinExistence type="predicted"/>
<evidence type="ECO:0000313" key="2">
    <source>
        <dbReference type="Proteomes" id="UP000069205"/>
    </source>
</evidence>
<sequence length="91" mass="9787">MYSRFDLSSFSGGTSRLPLLPNIAIGLLSMIFSRPDMCPGRPEVDGRVVGSNFLWKDDTIAGVGPSDSGLPQVLQSKTHARGKLPFPIVRG</sequence>
<dbReference type="EMBL" id="CP011801">
    <property type="protein sequence ID" value="ALA58384.1"/>
    <property type="molecule type" value="Genomic_DNA"/>
</dbReference>
<protein>
    <submittedName>
        <fullName evidence="1">Uncharacterized protein</fullName>
    </submittedName>
</protein>